<keyword evidence="4" id="KW-0408">Iron</keyword>
<keyword evidence="7" id="KW-1185">Reference proteome</keyword>
<evidence type="ECO:0000256" key="3">
    <source>
        <dbReference type="ARBA" id="ARBA00022723"/>
    </source>
</evidence>
<evidence type="ECO:0000313" key="6">
    <source>
        <dbReference type="Ensembl" id="ENSCABP00000000410.1"/>
    </source>
</evidence>
<dbReference type="AlphaFoldDB" id="A0A8C0FZF5"/>
<evidence type="ECO:0000256" key="4">
    <source>
        <dbReference type="ARBA" id="ARBA00023004"/>
    </source>
</evidence>
<dbReference type="Proteomes" id="UP000694404">
    <property type="component" value="Unplaced"/>
</dbReference>
<evidence type="ECO:0000313" key="7">
    <source>
        <dbReference type="Proteomes" id="UP000694404"/>
    </source>
</evidence>
<dbReference type="GO" id="GO:0046872">
    <property type="term" value="F:metal ion binding"/>
    <property type="evidence" value="ECO:0007669"/>
    <property type="project" value="UniProtKB-KW"/>
</dbReference>
<comment type="cofactor">
    <cofactor evidence="1">
        <name>Fe(2+)</name>
        <dbReference type="ChEBI" id="CHEBI:29033"/>
    </cofactor>
</comment>
<proteinExistence type="inferred from homology"/>
<dbReference type="OMA" id="MYPLPRY"/>
<evidence type="ECO:0000256" key="1">
    <source>
        <dbReference type="ARBA" id="ARBA00001954"/>
    </source>
</evidence>
<sequence>MYPLPRYPALRALVACCFLTSCLFFVVLKDVLPSPQQEPVTFSNRKGLQCISPLMRSVEETPQPILTKVKGHIPKWLNGSLLRNGPGKFEFGEEK</sequence>
<organism evidence="6 7">
    <name type="scientific">Chelonoidis abingdonii</name>
    <name type="common">Abingdon island giant tortoise</name>
    <name type="synonym">Testudo abingdonii</name>
    <dbReference type="NCBI Taxonomy" id="106734"/>
    <lineage>
        <taxon>Eukaryota</taxon>
        <taxon>Metazoa</taxon>
        <taxon>Chordata</taxon>
        <taxon>Craniata</taxon>
        <taxon>Vertebrata</taxon>
        <taxon>Euteleostomi</taxon>
        <taxon>Archelosauria</taxon>
        <taxon>Testudinata</taxon>
        <taxon>Testudines</taxon>
        <taxon>Cryptodira</taxon>
        <taxon>Durocryptodira</taxon>
        <taxon>Testudinoidea</taxon>
        <taxon>Testudinidae</taxon>
        <taxon>Chelonoidis</taxon>
    </lineage>
</organism>
<dbReference type="GO" id="GO:0016702">
    <property type="term" value="F:oxidoreductase activity, acting on single donors with incorporation of molecular oxygen, incorporation of two atoms of oxygen"/>
    <property type="evidence" value="ECO:0007669"/>
    <property type="project" value="InterPro"/>
</dbReference>
<protein>
    <submittedName>
        <fullName evidence="6">Uncharacterized protein</fullName>
    </submittedName>
</protein>
<accession>A0A8C0FZF5</accession>
<reference evidence="6" key="2">
    <citation type="submission" date="2025-09" db="UniProtKB">
        <authorList>
            <consortium name="Ensembl"/>
        </authorList>
    </citation>
    <scope>IDENTIFICATION</scope>
</reference>
<name>A0A8C0FZF5_CHEAB</name>
<keyword evidence="3" id="KW-0479">Metal-binding</keyword>
<dbReference type="GeneTree" id="ENSGT00940000180437"/>
<dbReference type="InterPro" id="IPR004294">
    <property type="entry name" value="Carotenoid_Oase"/>
</dbReference>
<dbReference type="Pfam" id="PF03055">
    <property type="entry name" value="RPE65"/>
    <property type="match status" value="1"/>
</dbReference>
<evidence type="ECO:0000256" key="5">
    <source>
        <dbReference type="RuleBase" id="RU003799"/>
    </source>
</evidence>
<evidence type="ECO:0000256" key="2">
    <source>
        <dbReference type="ARBA" id="ARBA00006787"/>
    </source>
</evidence>
<dbReference type="PROSITE" id="PS51257">
    <property type="entry name" value="PROKAR_LIPOPROTEIN"/>
    <property type="match status" value="1"/>
</dbReference>
<reference evidence="6" key="1">
    <citation type="submission" date="2025-08" db="UniProtKB">
        <authorList>
            <consortium name="Ensembl"/>
        </authorList>
    </citation>
    <scope>IDENTIFICATION</scope>
</reference>
<comment type="similarity">
    <text evidence="2 5">Belongs to the carotenoid oxygenase family.</text>
</comment>
<dbReference type="Ensembl" id="ENSCABT00000000455.1">
    <property type="protein sequence ID" value="ENSCABP00000000410.1"/>
    <property type="gene ID" value="ENSCABG00000000383.1"/>
</dbReference>